<organism evidence="4 5">
    <name type="scientific">Oopsacas minuta</name>
    <dbReference type="NCBI Taxonomy" id="111878"/>
    <lineage>
        <taxon>Eukaryota</taxon>
        <taxon>Metazoa</taxon>
        <taxon>Porifera</taxon>
        <taxon>Hexactinellida</taxon>
        <taxon>Hexasterophora</taxon>
        <taxon>Lyssacinosida</taxon>
        <taxon>Leucopsacidae</taxon>
        <taxon>Oopsacas</taxon>
    </lineage>
</organism>
<dbReference type="InterPro" id="IPR001258">
    <property type="entry name" value="NHL_repeat"/>
</dbReference>
<dbReference type="Pfam" id="PF01436">
    <property type="entry name" value="NHL"/>
    <property type="match status" value="1"/>
</dbReference>
<name>A0AAV7K8Z0_9METZ</name>
<reference evidence="4 5" key="1">
    <citation type="journal article" date="2023" name="BMC Biol.">
        <title>The compact genome of the sponge Oopsacas minuta (Hexactinellida) is lacking key metazoan core genes.</title>
        <authorList>
            <person name="Santini S."/>
            <person name="Schenkelaars Q."/>
            <person name="Jourda C."/>
            <person name="Duchesne M."/>
            <person name="Belahbib H."/>
            <person name="Rocher C."/>
            <person name="Selva M."/>
            <person name="Riesgo A."/>
            <person name="Vervoort M."/>
            <person name="Leys S.P."/>
            <person name="Kodjabachian L."/>
            <person name="Le Bivic A."/>
            <person name="Borchiellini C."/>
            <person name="Claverie J.M."/>
            <person name="Renard E."/>
        </authorList>
    </citation>
    <scope>NUCLEOTIDE SEQUENCE [LARGE SCALE GENOMIC DNA]</scope>
    <source>
        <strain evidence="4">SPO-2</strain>
    </source>
</reference>
<accession>A0AAV7K8Z0</accession>
<evidence type="ECO:0000256" key="3">
    <source>
        <dbReference type="SAM" id="Coils"/>
    </source>
</evidence>
<protein>
    <submittedName>
        <fullName evidence="4">Cell surface protein</fullName>
    </submittedName>
</protein>
<keyword evidence="3" id="KW-0175">Coiled coil</keyword>
<evidence type="ECO:0000313" key="4">
    <source>
        <dbReference type="EMBL" id="KAI6657629.1"/>
    </source>
</evidence>
<evidence type="ECO:0000256" key="2">
    <source>
        <dbReference type="PROSITE-ProRule" id="PRU00504"/>
    </source>
</evidence>
<dbReference type="CDD" id="cd05819">
    <property type="entry name" value="NHL"/>
    <property type="match status" value="1"/>
</dbReference>
<keyword evidence="1" id="KW-0677">Repeat</keyword>
<dbReference type="GO" id="GO:0000209">
    <property type="term" value="P:protein polyubiquitination"/>
    <property type="evidence" value="ECO:0007669"/>
    <property type="project" value="TreeGrafter"/>
</dbReference>
<dbReference type="PROSITE" id="PS51125">
    <property type="entry name" value="NHL"/>
    <property type="match status" value="2"/>
</dbReference>
<feature type="repeat" description="NHL" evidence="2">
    <location>
        <begin position="446"/>
        <end position="482"/>
    </location>
</feature>
<feature type="repeat" description="NHL" evidence="2">
    <location>
        <begin position="527"/>
        <end position="571"/>
    </location>
</feature>
<sequence length="707" mass="80841">MSKSKGTCFSDYYSDAKQVRQYVNERIETLKQLLDERRLQLNIELDNIELEKIQNDEKNKELTKKCIEYESLTITIFGKEDGKLASIKSKITTLEKEMLRKKIFLQWKDDTLVNNFECLGVVAYESNDIYVTVEKQFKEEMASKAEKVKGNKTLKQDDVADMPKESYIIETATKERPPIAKKPTIIYEPGKNIYKNKAEITDPSMLTETLYENLSVKQPVEHEYFFLTNEGVKGEKAALYEIIDEDDDTKLESQDQGEGSFYEIIDEEGHTKLESQDETHRAVKSLDEQTSIDTNEQDDDLYYESFEEYSNSDILTTSTVRSRYKENCAWYDDSIKLRFERSSPLEGYTLYNPEAGKIRSGSGGGSRTLPQTKKISNSLNLVPFDDDNGEQEYQVINESRLVNKLENTGGFPEIKTLKHAKSTPSINKLTKKRIYDLPIMEWGDQGMGIGRLHKPKAVCVSEKGNIFVVEKGNSRVQVFTRNGTHLYMFSDNVMLEPNGIWVSNQFVYITLPNQNTIQMFTLQGGFVKKKSKEGKEEGRFKLPCGISGDSTRRKIYICDTGNNRIQIFDTDLHFIKVLNTKTPLYRPLDIKLTSSGTMIIVLDRSATCIHMFKCSGEIIKEIIEIQSFPKLINPLYFTIDTKGNILLSDYSSNCIHVFTEEGELVWSLGEAGRGKPFIEPRGIAIDAKGRLITVCNKKKAQLQIFEI</sequence>
<dbReference type="PANTHER" id="PTHR24104:SF25">
    <property type="entry name" value="PROTEIN LIN-41"/>
    <property type="match status" value="1"/>
</dbReference>
<dbReference type="PANTHER" id="PTHR24104">
    <property type="entry name" value="E3 UBIQUITIN-PROTEIN LIGASE NHLRC1-RELATED"/>
    <property type="match status" value="1"/>
</dbReference>
<dbReference type="Proteomes" id="UP001165289">
    <property type="component" value="Unassembled WGS sequence"/>
</dbReference>
<comment type="caution">
    <text evidence="4">The sequence shown here is derived from an EMBL/GenBank/DDBJ whole genome shotgun (WGS) entry which is preliminary data.</text>
</comment>
<proteinExistence type="predicted"/>
<dbReference type="EMBL" id="JAKMXF010000111">
    <property type="protein sequence ID" value="KAI6657629.1"/>
    <property type="molecule type" value="Genomic_DNA"/>
</dbReference>
<evidence type="ECO:0000313" key="5">
    <source>
        <dbReference type="Proteomes" id="UP001165289"/>
    </source>
</evidence>
<keyword evidence="5" id="KW-1185">Reference proteome</keyword>
<dbReference type="GO" id="GO:0008270">
    <property type="term" value="F:zinc ion binding"/>
    <property type="evidence" value="ECO:0007669"/>
    <property type="project" value="UniProtKB-KW"/>
</dbReference>
<dbReference type="InterPro" id="IPR050952">
    <property type="entry name" value="TRIM-NHL_E3_ligases"/>
</dbReference>
<dbReference type="SUPFAM" id="SSF63829">
    <property type="entry name" value="Calcium-dependent phosphotriesterase"/>
    <property type="match status" value="1"/>
</dbReference>
<feature type="coiled-coil region" evidence="3">
    <location>
        <begin position="31"/>
        <end position="65"/>
    </location>
</feature>
<dbReference type="AlphaFoldDB" id="A0AAV7K8Z0"/>
<dbReference type="GO" id="GO:0061630">
    <property type="term" value="F:ubiquitin protein ligase activity"/>
    <property type="evidence" value="ECO:0007669"/>
    <property type="project" value="TreeGrafter"/>
</dbReference>
<dbReference type="InterPro" id="IPR011042">
    <property type="entry name" value="6-blade_b-propeller_TolB-like"/>
</dbReference>
<dbReference type="GO" id="GO:0043161">
    <property type="term" value="P:proteasome-mediated ubiquitin-dependent protein catabolic process"/>
    <property type="evidence" value="ECO:0007669"/>
    <property type="project" value="TreeGrafter"/>
</dbReference>
<gene>
    <name evidence="4" type="ORF">LOD99_372</name>
</gene>
<evidence type="ECO:0000256" key="1">
    <source>
        <dbReference type="ARBA" id="ARBA00022737"/>
    </source>
</evidence>
<dbReference type="Gene3D" id="2.120.10.30">
    <property type="entry name" value="TolB, C-terminal domain"/>
    <property type="match status" value="3"/>
</dbReference>